<dbReference type="Pfam" id="PF02776">
    <property type="entry name" value="TPP_enzyme_N"/>
    <property type="match status" value="1"/>
</dbReference>
<reference evidence="7 8" key="1">
    <citation type="submission" date="2018-06" db="EMBL/GenBank/DDBJ databases">
        <title>Genomic Encyclopedia of Type Strains, Phase III (KMG-III): the genomes of soil and plant-associated and newly described type strains.</title>
        <authorList>
            <person name="Whitman W."/>
        </authorList>
    </citation>
    <scope>NUCLEOTIDE SEQUENCE [LARGE SCALE GENOMIC DNA]</scope>
    <source>
        <strain evidence="7 8">CGMCC 4.7090</strain>
    </source>
</reference>
<dbReference type="Gene3D" id="3.40.50.1220">
    <property type="entry name" value="TPP-binding domain"/>
    <property type="match status" value="1"/>
</dbReference>
<dbReference type="Gene3D" id="3.40.50.970">
    <property type="match status" value="2"/>
</dbReference>
<proteinExistence type="inferred from homology"/>
<dbReference type="InterPro" id="IPR011766">
    <property type="entry name" value="TPP_enzyme_TPP-bd"/>
</dbReference>
<evidence type="ECO:0000313" key="7">
    <source>
        <dbReference type="EMBL" id="RAK42874.1"/>
    </source>
</evidence>
<evidence type="ECO:0000259" key="5">
    <source>
        <dbReference type="Pfam" id="PF02775"/>
    </source>
</evidence>
<dbReference type="SUPFAM" id="SSF52467">
    <property type="entry name" value="DHS-like NAD/FAD-binding domain"/>
    <property type="match status" value="1"/>
</dbReference>
<sequence>MKLHAALARALADYDVDTMFGLIGDANMFMVHSFVHDTGGQYVAAAHESGAMFMGFGYANVSRRLAVVTVTHGPALTNTLTGLVEAVRGRVPLLLIAGDTATGSRTNIQDIAQRDVVVPTGAGFEQAATAQSTLADLAVAVRRAVLERRPVVFNIPAEFMWAEVEYRHVALNLPDIQTPQPDPTAIRYAAARIATASRPVILAGRGALAARQQLLTLAERIGAPVATTLKAKELFRGEPFDLGIAGGLADPGSREILGEADLVIAVGAGLNAYTTGNGSLLTGRQVVVVDTDPQATAVGVDASVTGDAAVVADALIVALDVIGAPSSGFQADVTKRKITLPEPAVVTTAPGTVDAETALRALDDILPLSRIVVSDGGRFMMTSLRHIRVTDPRAFVFPENFGSIGTGMGAAIGAAAVRRPAPVVLVCGDGGFMHGGITEFGTAVREGLDIIVVVCNDGGYGAEHVQLADRGLDPAISLFAWPDLVTVAEALGGTGVTVRDLDDLPLVDKVIAARSGPLLVDLRLDVWQMAPMTH</sequence>
<gene>
    <name evidence="7" type="ORF">B0I29_1014</name>
</gene>
<dbReference type="InterPro" id="IPR045229">
    <property type="entry name" value="TPP_enz"/>
</dbReference>
<dbReference type="AlphaFoldDB" id="A0A327ZNM4"/>
<dbReference type="InterPro" id="IPR012001">
    <property type="entry name" value="Thiamin_PyroP_enz_TPP-bd_dom"/>
</dbReference>
<dbReference type="Pfam" id="PF02775">
    <property type="entry name" value="TPP_enzyme_C"/>
    <property type="match status" value="1"/>
</dbReference>
<dbReference type="GO" id="GO:0009099">
    <property type="term" value="P:L-valine biosynthetic process"/>
    <property type="evidence" value="ECO:0007669"/>
    <property type="project" value="TreeGrafter"/>
</dbReference>
<dbReference type="GO" id="GO:0009097">
    <property type="term" value="P:isoleucine biosynthetic process"/>
    <property type="evidence" value="ECO:0007669"/>
    <property type="project" value="TreeGrafter"/>
</dbReference>
<keyword evidence="2 3" id="KW-0786">Thiamine pyrophosphate</keyword>
<dbReference type="InterPro" id="IPR029035">
    <property type="entry name" value="DHS-like_NAD/FAD-binding_dom"/>
</dbReference>
<dbReference type="PANTHER" id="PTHR18968:SF13">
    <property type="entry name" value="ACETOLACTATE SYNTHASE CATALYTIC SUBUNIT, MITOCHONDRIAL"/>
    <property type="match status" value="1"/>
</dbReference>
<evidence type="ECO:0000313" key="8">
    <source>
        <dbReference type="Proteomes" id="UP000249341"/>
    </source>
</evidence>
<evidence type="ECO:0000259" key="4">
    <source>
        <dbReference type="Pfam" id="PF00205"/>
    </source>
</evidence>
<dbReference type="PANTHER" id="PTHR18968">
    <property type="entry name" value="THIAMINE PYROPHOSPHATE ENZYMES"/>
    <property type="match status" value="1"/>
</dbReference>
<dbReference type="Proteomes" id="UP000249341">
    <property type="component" value="Unassembled WGS sequence"/>
</dbReference>
<dbReference type="InterPro" id="IPR029061">
    <property type="entry name" value="THDP-binding"/>
</dbReference>
<dbReference type="GO" id="GO:0050660">
    <property type="term" value="F:flavin adenine dinucleotide binding"/>
    <property type="evidence" value="ECO:0007669"/>
    <property type="project" value="TreeGrafter"/>
</dbReference>
<dbReference type="GO" id="GO:0005948">
    <property type="term" value="C:acetolactate synthase complex"/>
    <property type="evidence" value="ECO:0007669"/>
    <property type="project" value="TreeGrafter"/>
</dbReference>
<evidence type="ECO:0000256" key="1">
    <source>
        <dbReference type="ARBA" id="ARBA00007812"/>
    </source>
</evidence>
<evidence type="ECO:0000259" key="6">
    <source>
        <dbReference type="Pfam" id="PF02776"/>
    </source>
</evidence>
<dbReference type="GO" id="GO:0030976">
    <property type="term" value="F:thiamine pyrophosphate binding"/>
    <property type="evidence" value="ECO:0007669"/>
    <property type="project" value="InterPro"/>
</dbReference>
<evidence type="ECO:0000256" key="3">
    <source>
        <dbReference type="RuleBase" id="RU362132"/>
    </source>
</evidence>
<dbReference type="SUPFAM" id="SSF52518">
    <property type="entry name" value="Thiamin diphosphate-binding fold (THDP-binding)"/>
    <property type="match status" value="2"/>
</dbReference>
<accession>A0A327ZNM4</accession>
<dbReference type="OrthoDB" id="3203527at2"/>
<protein>
    <submittedName>
        <fullName evidence="7">Thiamine pyrophosphate-dependent acetolactate synthase large subunit-like protein</fullName>
    </submittedName>
</protein>
<dbReference type="CDD" id="cd07035">
    <property type="entry name" value="TPP_PYR_POX_like"/>
    <property type="match status" value="1"/>
</dbReference>
<comment type="caution">
    <text evidence="7">The sequence shown here is derived from an EMBL/GenBank/DDBJ whole genome shotgun (WGS) entry which is preliminary data.</text>
</comment>
<evidence type="ECO:0000256" key="2">
    <source>
        <dbReference type="ARBA" id="ARBA00023052"/>
    </source>
</evidence>
<dbReference type="CDD" id="cd00568">
    <property type="entry name" value="TPP_enzymes"/>
    <property type="match status" value="1"/>
</dbReference>
<dbReference type="GO" id="GO:0000287">
    <property type="term" value="F:magnesium ion binding"/>
    <property type="evidence" value="ECO:0007669"/>
    <property type="project" value="InterPro"/>
</dbReference>
<keyword evidence="8" id="KW-1185">Reference proteome</keyword>
<feature type="domain" description="Thiamine pyrophosphate enzyme TPP-binding" evidence="5">
    <location>
        <begin position="375"/>
        <end position="521"/>
    </location>
</feature>
<dbReference type="Pfam" id="PF00205">
    <property type="entry name" value="TPP_enzyme_M"/>
    <property type="match status" value="1"/>
</dbReference>
<dbReference type="GO" id="GO:0003984">
    <property type="term" value="F:acetolactate synthase activity"/>
    <property type="evidence" value="ECO:0007669"/>
    <property type="project" value="TreeGrafter"/>
</dbReference>
<name>A0A327ZNM4_9ACTN</name>
<feature type="domain" description="Thiamine pyrophosphate enzyme N-terminal TPP-binding" evidence="6">
    <location>
        <begin position="1"/>
        <end position="106"/>
    </location>
</feature>
<comment type="similarity">
    <text evidence="1 3">Belongs to the TPP enzyme family.</text>
</comment>
<dbReference type="EMBL" id="QLMJ01000001">
    <property type="protein sequence ID" value="RAK42874.1"/>
    <property type="molecule type" value="Genomic_DNA"/>
</dbReference>
<feature type="domain" description="Thiamine pyrophosphate enzyme central" evidence="4">
    <location>
        <begin position="187"/>
        <end position="315"/>
    </location>
</feature>
<dbReference type="InterPro" id="IPR012000">
    <property type="entry name" value="Thiamin_PyroP_enz_cen_dom"/>
</dbReference>
<dbReference type="RefSeq" id="WP_111646708.1">
    <property type="nucleotide sequence ID" value="NZ_JACHWI010000001.1"/>
</dbReference>
<organism evidence="7 8">
    <name type="scientific">Actinoplanes lutulentus</name>
    <dbReference type="NCBI Taxonomy" id="1287878"/>
    <lineage>
        <taxon>Bacteria</taxon>
        <taxon>Bacillati</taxon>
        <taxon>Actinomycetota</taxon>
        <taxon>Actinomycetes</taxon>
        <taxon>Micromonosporales</taxon>
        <taxon>Micromonosporaceae</taxon>
        <taxon>Actinoplanes</taxon>
    </lineage>
</organism>